<keyword evidence="3" id="KW-1185">Reference proteome</keyword>
<name>A0ABU6P1R8_9BACI</name>
<evidence type="ECO:0000313" key="2">
    <source>
        <dbReference type="EMBL" id="MED4402873.1"/>
    </source>
</evidence>
<organism evidence="2 3">
    <name type="scientific">Metabacillus fastidiosus</name>
    <dbReference type="NCBI Taxonomy" id="1458"/>
    <lineage>
        <taxon>Bacteria</taxon>
        <taxon>Bacillati</taxon>
        <taxon>Bacillota</taxon>
        <taxon>Bacilli</taxon>
        <taxon>Bacillales</taxon>
        <taxon>Bacillaceae</taxon>
        <taxon>Metabacillus</taxon>
    </lineage>
</organism>
<reference evidence="2 3" key="1">
    <citation type="submission" date="2023-03" db="EMBL/GenBank/DDBJ databases">
        <title>Bacillus Genome Sequencing.</title>
        <authorList>
            <person name="Dunlap C."/>
        </authorList>
    </citation>
    <scope>NUCLEOTIDE SEQUENCE [LARGE SCALE GENOMIC DNA]</scope>
    <source>
        <strain evidence="2 3">NRS-1717</strain>
    </source>
</reference>
<evidence type="ECO:0000313" key="3">
    <source>
        <dbReference type="Proteomes" id="UP001342826"/>
    </source>
</evidence>
<dbReference type="Proteomes" id="UP001342826">
    <property type="component" value="Unassembled WGS sequence"/>
</dbReference>
<dbReference type="RefSeq" id="WP_066224928.1">
    <property type="nucleotide sequence ID" value="NZ_JARTFQ010000004.1"/>
</dbReference>
<dbReference type="InterPro" id="IPR011528">
    <property type="entry name" value="NERD"/>
</dbReference>
<comment type="caution">
    <text evidence="2">The sequence shown here is derived from an EMBL/GenBank/DDBJ whole genome shotgun (WGS) entry which is preliminary data.</text>
</comment>
<gene>
    <name evidence="2" type="ORF">P9271_16335</name>
</gene>
<feature type="domain" description="NERD" evidence="1">
    <location>
        <begin position="41"/>
        <end position="157"/>
    </location>
</feature>
<protein>
    <submittedName>
        <fullName evidence="2">Nuclease-related domain-containing protein</fullName>
    </submittedName>
</protein>
<proteinExistence type="predicted"/>
<dbReference type="EMBL" id="JARTFS010000013">
    <property type="protein sequence ID" value="MED4402873.1"/>
    <property type="molecule type" value="Genomic_DNA"/>
</dbReference>
<dbReference type="GeneID" id="301139405"/>
<sequence length="328" mass="38260">MIIKKHEQPLYLQQLEALLRRLPCEHRKRAQIQEAYNKSIAGYKGEQSLQFPLSYLREDQYLIFYDLRLSNGAYFFQLDTLILSKKYFLIIEVKNITGTLYFDLELNQLIRSADNKEEAFPDPLAQVSYQRIQLGLWLEKLGFTGIPIETLIVIANTRSVIKVSNKTCDLSQKIIHSQIIPIRVNELDKTYSIESLAMNNLHFLAKQMLSKHIPLRQNILKRFQVHASELLNGVQCDYCLKLPIERIHGSWLCKVCMKTSKNAHIKALKDYSLLIDTTINNKEGRHFLKVSSEDVVKRLFQTIPLEAEGMNKGRRYKLLFDILNNFRN</sequence>
<dbReference type="PROSITE" id="PS50965">
    <property type="entry name" value="NERD"/>
    <property type="match status" value="1"/>
</dbReference>
<evidence type="ECO:0000259" key="1">
    <source>
        <dbReference type="PROSITE" id="PS50965"/>
    </source>
</evidence>
<dbReference type="Pfam" id="PF08378">
    <property type="entry name" value="NERD"/>
    <property type="match status" value="1"/>
</dbReference>
<accession>A0ABU6P1R8</accession>